<dbReference type="InterPro" id="IPR033904">
    <property type="entry name" value="Trans_IPPS_HH"/>
</dbReference>
<keyword evidence="1 2" id="KW-0808">Transferase</keyword>
<dbReference type="AlphaFoldDB" id="A0A212R8G9"/>
<dbReference type="SFLD" id="SFLDS00005">
    <property type="entry name" value="Isoprenoid_Synthase_Type_I"/>
    <property type="match status" value="1"/>
</dbReference>
<dbReference type="InterPro" id="IPR008949">
    <property type="entry name" value="Isoprenoid_synthase_dom_sf"/>
</dbReference>
<dbReference type="SFLD" id="SFLDG01212">
    <property type="entry name" value="Phytoene_synthase_like"/>
    <property type="match status" value="1"/>
</dbReference>
<accession>A0A212R8G9</accession>
<protein>
    <submittedName>
        <fullName evidence="2">Farnesyl-diphosphate farnesyltransferase</fullName>
    </submittedName>
</protein>
<dbReference type="InterPro" id="IPR002060">
    <property type="entry name" value="Squ/phyt_synthse"/>
</dbReference>
<dbReference type="InterPro" id="IPR019845">
    <property type="entry name" value="Squalene/phytoene_synthase_CS"/>
</dbReference>
<evidence type="ECO:0000313" key="3">
    <source>
        <dbReference type="Proteomes" id="UP000198418"/>
    </source>
</evidence>
<dbReference type="PROSITE" id="PS01045">
    <property type="entry name" value="SQUALEN_PHYTOEN_SYN_2"/>
    <property type="match status" value="1"/>
</dbReference>
<evidence type="ECO:0000256" key="1">
    <source>
        <dbReference type="ARBA" id="ARBA00022679"/>
    </source>
</evidence>
<dbReference type="PANTHER" id="PTHR31480">
    <property type="entry name" value="BIFUNCTIONAL LYCOPENE CYCLASE/PHYTOENE SYNTHASE"/>
    <property type="match status" value="1"/>
</dbReference>
<dbReference type="Gene3D" id="1.10.600.10">
    <property type="entry name" value="Farnesyl Diphosphate Synthase"/>
    <property type="match status" value="1"/>
</dbReference>
<dbReference type="Proteomes" id="UP000198418">
    <property type="component" value="Unassembled WGS sequence"/>
</dbReference>
<evidence type="ECO:0000313" key="2">
    <source>
        <dbReference type="EMBL" id="SNB68323.1"/>
    </source>
</evidence>
<dbReference type="Pfam" id="PF00494">
    <property type="entry name" value="SQS_PSY"/>
    <property type="match status" value="1"/>
</dbReference>
<sequence>MSLASHEVARETARNSSFYRAMAILPRAQRDAMFEIYSFCRAVDDIADGEGSREEKTAALDVWRRDIAALYDGGHAGLAQGLITPLREFSFRREDFLAVIDGMQMDVDENIVAPDAEKLDLYCDRVASAVGRLSVRVFGLPEQEGIDLAHHLGRALQLTNILRDIDEDAGIGRLYLPRDLLIGAGILDATPEQAAARDDLDPVGRPLLAQARAHFDKAEAIMAGRPRAEIRAPKIMYLAYRAIWRRLDRRGFKAPREKIATPKLALLGAFLRYGLY</sequence>
<dbReference type="RefSeq" id="WP_088520177.1">
    <property type="nucleotide sequence ID" value="NZ_FYDG01000003.1"/>
</dbReference>
<dbReference type="GO" id="GO:0051996">
    <property type="term" value="F:squalene synthase [NAD(P)H] activity"/>
    <property type="evidence" value="ECO:0007669"/>
    <property type="project" value="InterPro"/>
</dbReference>
<dbReference type="SUPFAM" id="SSF48576">
    <property type="entry name" value="Terpenoid synthases"/>
    <property type="match status" value="1"/>
</dbReference>
<dbReference type="OrthoDB" id="9807580at2"/>
<dbReference type="InterPro" id="IPR044843">
    <property type="entry name" value="Trans_IPPS_bact-type"/>
</dbReference>
<dbReference type="EMBL" id="FYDG01000003">
    <property type="protein sequence ID" value="SNB68323.1"/>
    <property type="molecule type" value="Genomic_DNA"/>
</dbReference>
<gene>
    <name evidence="2" type="ORF">SAMN06265338_10338</name>
</gene>
<dbReference type="NCBIfam" id="TIGR03465">
    <property type="entry name" value="HpnD"/>
    <property type="match status" value="1"/>
</dbReference>
<dbReference type="GO" id="GO:0004311">
    <property type="term" value="F:geranylgeranyl diphosphate synthase activity"/>
    <property type="evidence" value="ECO:0007669"/>
    <property type="project" value="InterPro"/>
</dbReference>
<dbReference type="PROSITE" id="PS01044">
    <property type="entry name" value="SQUALEN_PHYTOEN_SYN_1"/>
    <property type="match status" value="1"/>
</dbReference>
<dbReference type="GO" id="GO:0016117">
    <property type="term" value="P:carotenoid biosynthetic process"/>
    <property type="evidence" value="ECO:0007669"/>
    <property type="project" value="InterPro"/>
</dbReference>
<dbReference type="InterPro" id="IPR017828">
    <property type="entry name" value="SQ_synth_HpnD-like"/>
</dbReference>
<reference evidence="3" key="1">
    <citation type="submission" date="2017-06" db="EMBL/GenBank/DDBJ databases">
        <authorList>
            <person name="Varghese N."/>
            <person name="Submissions S."/>
        </authorList>
    </citation>
    <scope>NUCLEOTIDE SEQUENCE [LARGE SCALE GENOMIC DNA]</scope>
    <source>
        <strain evidence="3">DSM 137</strain>
    </source>
</reference>
<organism evidence="2 3">
    <name type="scientific">Rhodoblastus acidophilus</name>
    <name type="common">Rhodopseudomonas acidophila</name>
    <dbReference type="NCBI Taxonomy" id="1074"/>
    <lineage>
        <taxon>Bacteria</taxon>
        <taxon>Pseudomonadati</taxon>
        <taxon>Pseudomonadota</taxon>
        <taxon>Alphaproteobacteria</taxon>
        <taxon>Hyphomicrobiales</taxon>
        <taxon>Rhodoblastaceae</taxon>
        <taxon>Rhodoblastus</taxon>
    </lineage>
</organism>
<proteinExistence type="predicted"/>
<name>A0A212R8G9_RHOAC</name>
<keyword evidence="3" id="KW-1185">Reference proteome</keyword>
<dbReference type="CDD" id="cd00683">
    <property type="entry name" value="Trans_IPPS_HH"/>
    <property type="match status" value="1"/>
</dbReference>
<dbReference type="SFLD" id="SFLDG01018">
    <property type="entry name" value="Squalene/Phytoene_Synthase_Lik"/>
    <property type="match status" value="1"/>
</dbReference>